<sequence length="231" mass="25890">MSLRRLAQANAATTTNSPRKYDTAASPRTPIKGLPGPSTPRAKLIYPPSPMTSPSLSASLPFDWDAARGRRPPPYPTPKRPQTTTPDTMGTKDKKKNVRKRTMAEKIMSIPSGIAFQIELFPNNVPLPPPKTSAYIMGGTMHLLHFIIRVSQIRSIPDSELGWEDLFREDEGTSWFDWTTPVSILLILGSIYNTFRLFTHTRLYQLNMAVDPVASPHAKFVRRESKQTQST</sequence>
<dbReference type="InterPro" id="IPR018819">
    <property type="entry name" value="Nur1/Mug154"/>
</dbReference>
<keyword evidence="2" id="KW-0812">Transmembrane</keyword>
<dbReference type="Proteomes" id="UP000053257">
    <property type="component" value="Unassembled WGS sequence"/>
</dbReference>
<evidence type="ECO:0000313" key="7">
    <source>
        <dbReference type="Proteomes" id="UP000053257"/>
    </source>
</evidence>
<keyword evidence="3" id="KW-1133">Transmembrane helix</keyword>
<evidence type="ECO:0000256" key="3">
    <source>
        <dbReference type="ARBA" id="ARBA00022989"/>
    </source>
</evidence>
<organism evidence="6 7">
    <name type="scientific">Phlebiopsis gigantea (strain 11061_1 CR5-6)</name>
    <name type="common">White-rot fungus</name>
    <name type="synonym">Peniophora gigantea</name>
    <dbReference type="NCBI Taxonomy" id="745531"/>
    <lineage>
        <taxon>Eukaryota</taxon>
        <taxon>Fungi</taxon>
        <taxon>Dikarya</taxon>
        <taxon>Basidiomycota</taxon>
        <taxon>Agaricomycotina</taxon>
        <taxon>Agaricomycetes</taxon>
        <taxon>Polyporales</taxon>
        <taxon>Phanerochaetaceae</taxon>
        <taxon>Phlebiopsis</taxon>
    </lineage>
</organism>
<dbReference type="HOGENOM" id="CLU_062849_0_0_1"/>
<evidence type="ECO:0000256" key="5">
    <source>
        <dbReference type="SAM" id="MobiDB-lite"/>
    </source>
</evidence>
<evidence type="ECO:0000256" key="1">
    <source>
        <dbReference type="ARBA" id="ARBA00004127"/>
    </source>
</evidence>
<gene>
    <name evidence="6" type="ORF">PHLGIDRAFT_126236</name>
</gene>
<feature type="non-terminal residue" evidence="6">
    <location>
        <position position="231"/>
    </location>
</feature>
<name>A0A0C3PQQ5_PHLG1</name>
<evidence type="ECO:0000256" key="4">
    <source>
        <dbReference type="ARBA" id="ARBA00023136"/>
    </source>
</evidence>
<evidence type="ECO:0000256" key="2">
    <source>
        <dbReference type="ARBA" id="ARBA00022692"/>
    </source>
</evidence>
<dbReference type="GO" id="GO:0007096">
    <property type="term" value="P:regulation of exit from mitosis"/>
    <property type="evidence" value="ECO:0007669"/>
    <property type="project" value="TreeGrafter"/>
</dbReference>
<dbReference type="EMBL" id="KN840465">
    <property type="protein sequence ID" value="KIP09488.1"/>
    <property type="molecule type" value="Genomic_DNA"/>
</dbReference>
<keyword evidence="4" id="KW-0472">Membrane</keyword>
<comment type="subcellular location">
    <subcellularLocation>
        <location evidence="1">Endomembrane system</location>
        <topology evidence="1">Multi-pass membrane protein</topology>
    </subcellularLocation>
</comment>
<feature type="region of interest" description="Disordered" evidence="5">
    <location>
        <begin position="1"/>
        <end position="100"/>
    </location>
</feature>
<dbReference type="OrthoDB" id="3363151at2759"/>
<proteinExistence type="predicted"/>
<dbReference type="PANTHER" id="PTHR28293">
    <property type="entry name" value="NUCLEAR RIM PROTEIN 1"/>
    <property type="match status" value="1"/>
</dbReference>
<dbReference type="GO" id="GO:0012505">
    <property type="term" value="C:endomembrane system"/>
    <property type="evidence" value="ECO:0007669"/>
    <property type="project" value="UniProtKB-SubCell"/>
</dbReference>
<keyword evidence="7" id="KW-1185">Reference proteome</keyword>
<protein>
    <submittedName>
        <fullName evidence="6">Uncharacterized protein</fullName>
    </submittedName>
</protein>
<dbReference type="GO" id="GO:0043007">
    <property type="term" value="P:maintenance of rDNA"/>
    <property type="evidence" value="ECO:0007669"/>
    <property type="project" value="TreeGrafter"/>
</dbReference>
<dbReference type="STRING" id="745531.A0A0C3PQQ5"/>
<reference evidence="6 7" key="1">
    <citation type="journal article" date="2014" name="PLoS Genet.">
        <title>Analysis of the Phlebiopsis gigantea genome, transcriptome and secretome provides insight into its pioneer colonization strategies of wood.</title>
        <authorList>
            <person name="Hori C."/>
            <person name="Ishida T."/>
            <person name="Igarashi K."/>
            <person name="Samejima M."/>
            <person name="Suzuki H."/>
            <person name="Master E."/>
            <person name="Ferreira P."/>
            <person name="Ruiz-Duenas F.J."/>
            <person name="Held B."/>
            <person name="Canessa P."/>
            <person name="Larrondo L.F."/>
            <person name="Schmoll M."/>
            <person name="Druzhinina I.S."/>
            <person name="Kubicek C.P."/>
            <person name="Gaskell J.A."/>
            <person name="Kersten P."/>
            <person name="St John F."/>
            <person name="Glasner J."/>
            <person name="Sabat G."/>
            <person name="Splinter BonDurant S."/>
            <person name="Syed K."/>
            <person name="Yadav J."/>
            <person name="Mgbeahuruike A.C."/>
            <person name="Kovalchuk A."/>
            <person name="Asiegbu F.O."/>
            <person name="Lackner G."/>
            <person name="Hoffmeister D."/>
            <person name="Rencoret J."/>
            <person name="Gutierrez A."/>
            <person name="Sun H."/>
            <person name="Lindquist E."/>
            <person name="Barry K."/>
            <person name="Riley R."/>
            <person name="Grigoriev I.V."/>
            <person name="Henrissat B."/>
            <person name="Kues U."/>
            <person name="Berka R.M."/>
            <person name="Martinez A.T."/>
            <person name="Covert S.F."/>
            <person name="Blanchette R.A."/>
            <person name="Cullen D."/>
        </authorList>
    </citation>
    <scope>NUCLEOTIDE SEQUENCE [LARGE SCALE GENOMIC DNA]</scope>
    <source>
        <strain evidence="6 7">11061_1 CR5-6</strain>
    </source>
</reference>
<dbReference type="PANTHER" id="PTHR28293:SF1">
    <property type="entry name" value="NUCLEAR RIM PROTEIN 1"/>
    <property type="match status" value="1"/>
</dbReference>
<evidence type="ECO:0000313" key="6">
    <source>
        <dbReference type="EMBL" id="KIP09488.1"/>
    </source>
</evidence>
<dbReference type="AlphaFoldDB" id="A0A0C3PQQ5"/>
<accession>A0A0C3PQQ5</accession>